<name>A0A6P1P1L0_9BACT</name>
<evidence type="ECO:0000313" key="2">
    <source>
        <dbReference type="Proteomes" id="UP000464214"/>
    </source>
</evidence>
<protein>
    <recommendedName>
        <fullName evidence="3">Phage major capsid protein</fullName>
    </recommendedName>
</protein>
<dbReference type="Proteomes" id="UP000464214">
    <property type="component" value="Chromosome"/>
</dbReference>
<dbReference type="AlphaFoldDB" id="A0A6P1P1L0"/>
<evidence type="ECO:0008006" key="3">
    <source>
        <dbReference type="Google" id="ProtNLM"/>
    </source>
</evidence>
<organism evidence="1 2">
    <name type="scientific">Nibribacter ruber</name>
    <dbReference type="NCBI Taxonomy" id="2698458"/>
    <lineage>
        <taxon>Bacteria</taxon>
        <taxon>Pseudomonadati</taxon>
        <taxon>Bacteroidota</taxon>
        <taxon>Cytophagia</taxon>
        <taxon>Cytophagales</taxon>
        <taxon>Hymenobacteraceae</taxon>
        <taxon>Nibribacter</taxon>
    </lineage>
</organism>
<keyword evidence="2" id="KW-1185">Reference proteome</keyword>
<reference evidence="1 2" key="1">
    <citation type="submission" date="2020-01" db="EMBL/GenBank/DDBJ databases">
        <authorList>
            <person name="Kim M."/>
        </authorList>
    </citation>
    <scope>NUCLEOTIDE SEQUENCE [LARGE SCALE GENOMIC DNA]</scope>
    <source>
        <strain evidence="1 2">BT10</strain>
    </source>
</reference>
<accession>A0A6P1P1L0</accession>
<gene>
    <name evidence="1" type="ORF">GU926_08225</name>
</gene>
<dbReference type="EMBL" id="CP047897">
    <property type="protein sequence ID" value="QHL87422.1"/>
    <property type="molecule type" value="Genomic_DNA"/>
</dbReference>
<dbReference type="RefSeq" id="WP_160690806.1">
    <property type="nucleotide sequence ID" value="NZ_CP047897.1"/>
</dbReference>
<proteinExistence type="predicted"/>
<evidence type="ECO:0000313" key="1">
    <source>
        <dbReference type="EMBL" id="QHL87422.1"/>
    </source>
</evidence>
<sequence>MNIADIKTEFGAYYLNNGQNLSRLYKLLNYQSVTDTILTPILTDETVWRAAKATMGRVLQPFQKAWTPLNSLEFKPLAIEQFKMKVDTEEYPDDLESSWLGFLTGEGIDRKEWPFIRWFVEIMLLPQAKEDYELNEVYKGVFQAPANGVAGAAGTSMNGLRKCINDNVTAGRITPIVMGAPDTDNKVFVQQIEDFVDKINLRYQHIPMQLALQPSLEKRFHRGYKALYGKDTDYKASNGSVDFSNITIKGLPSMIGSNKIFCTTPGNAIHLGKRTQNKNAMNIESVDRMVKLFTDWSSGVGFILPELVFTNDQDLVG</sequence>
<dbReference type="KEGG" id="nib:GU926_08225"/>